<keyword evidence="1" id="KW-0472">Membrane</keyword>
<name>A0A1F6NAT9_9BACT</name>
<accession>A0A1F6NAT9</accession>
<dbReference type="STRING" id="1798689.A3I29_03370"/>
<feature type="transmembrane region" description="Helical" evidence="1">
    <location>
        <begin position="135"/>
        <end position="156"/>
    </location>
</feature>
<dbReference type="InterPro" id="IPR009045">
    <property type="entry name" value="Zn_M74/Hedgehog-like"/>
</dbReference>
<proteinExistence type="predicted"/>
<dbReference type="Gene3D" id="3.30.1380.10">
    <property type="match status" value="1"/>
</dbReference>
<feature type="chain" id="PRO_5009525738" description="Peptidase M15B domain-containing protein" evidence="2">
    <location>
        <begin position="25"/>
        <end position="386"/>
    </location>
</feature>
<dbReference type="Proteomes" id="UP000178726">
    <property type="component" value="Unassembled WGS sequence"/>
</dbReference>
<keyword evidence="2" id="KW-0732">Signal</keyword>
<evidence type="ECO:0000313" key="3">
    <source>
        <dbReference type="EMBL" id="OGH80908.1"/>
    </source>
</evidence>
<evidence type="ECO:0000256" key="2">
    <source>
        <dbReference type="SAM" id="SignalP"/>
    </source>
</evidence>
<keyword evidence="1" id="KW-0812">Transmembrane</keyword>
<feature type="signal peptide" evidence="2">
    <location>
        <begin position="1"/>
        <end position="24"/>
    </location>
</feature>
<evidence type="ECO:0000256" key="1">
    <source>
        <dbReference type="SAM" id="Phobius"/>
    </source>
</evidence>
<organism evidence="3 4">
    <name type="scientific">Candidatus Magasanikbacteria bacterium RIFCSPLOWO2_02_FULL_44_11</name>
    <dbReference type="NCBI Taxonomy" id="1798689"/>
    <lineage>
        <taxon>Bacteria</taxon>
        <taxon>Candidatus Magasanikiibacteriota</taxon>
    </lineage>
</organism>
<evidence type="ECO:0000313" key="4">
    <source>
        <dbReference type="Proteomes" id="UP000178726"/>
    </source>
</evidence>
<comment type="caution">
    <text evidence="3">The sequence shown here is derived from an EMBL/GenBank/DDBJ whole genome shotgun (WGS) entry which is preliminary data.</text>
</comment>
<sequence length="386" mass="42766">MKARVFSLYIVVIILFFNTSPVIAETITCSANTTDQCTKIDRKCSVADDCVNNIGKSLCSNGYCYLDEAAKLEYERNRTSFVWGLVTFQNDLDVKLKPPVLQIKFPGLEFSDTKQSLDADGYINIPYIGEFITALYKYGIALASIIAVVLIIKNGVKIILSAGGDEKLESYHQIGQIMIGLIILWGSYAFLYTISPNLVQFKPLRIQYIEPPTIEYEPDSVEGGTVAKTVSVAGTNLRSGARVTVAEEFVLPLQLAAIELTKQSVLLYITSGFRSIQSQIEQIKDNCLNPPGSKTCNHKPGKPNTCILQNKDPTKCPHTTGRAIDAWGFRNGEQCISRAECIKNMVKCRENECQAAVIAEMRRQGFCNIPSEAWHFEKPAMSANCT</sequence>
<evidence type="ECO:0008006" key="5">
    <source>
        <dbReference type="Google" id="ProtNLM"/>
    </source>
</evidence>
<keyword evidence="1" id="KW-1133">Transmembrane helix</keyword>
<dbReference type="EMBL" id="MFQK01000017">
    <property type="protein sequence ID" value="OGH80908.1"/>
    <property type="molecule type" value="Genomic_DNA"/>
</dbReference>
<gene>
    <name evidence="3" type="ORF">A3I29_03370</name>
</gene>
<feature type="transmembrane region" description="Helical" evidence="1">
    <location>
        <begin position="177"/>
        <end position="195"/>
    </location>
</feature>
<dbReference type="AlphaFoldDB" id="A0A1F6NAT9"/>
<dbReference type="SUPFAM" id="SSF55166">
    <property type="entry name" value="Hedgehog/DD-peptidase"/>
    <property type="match status" value="1"/>
</dbReference>
<protein>
    <recommendedName>
        <fullName evidence="5">Peptidase M15B domain-containing protein</fullName>
    </recommendedName>
</protein>
<reference evidence="3 4" key="1">
    <citation type="journal article" date="2016" name="Nat. Commun.">
        <title>Thousands of microbial genomes shed light on interconnected biogeochemical processes in an aquifer system.</title>
        <authorList>
            <person name="Anantharaman K."/>
            <person name="Brown C.T."/>
            <person name="Hug L.A."/>
            <person name="Sharon I."/>
            <person name="Castelle C.J."/>
            <person name="Probst A.J."/>
            <person name="Thomas B.C."/>
            <person name="Singh A."/>
            <person name="Wilkins M.J."/>
            <person name="Karaoz U."/>
            <person name="Brodie E.L."/>
            <person name="Williams K.H."/>
            <person name="Hubbard S.S."/>
            <person name="Banfield J.F."/>
        </authorList>
    </citation>
    <scope>NUCLEOTIDE SEQUENCE [LARGE SCALE GENOMIC DNA]</scope>
</reference>